<keyword evidence="2" id="KW-0472">Membrane</keyword>
<dbReference type="PANTHER" id="PTHR21106:SF2">
    <property type="entry name" value="NADH DEHYDROGENASE [UBIQUINONE] 1 BETA SUBCOMPLEX SUBUNIT 6"/>
    <property type="match status" value="1"/>
</dbReference>
<evidence type="ECO:0008006" key="5">
    <source>
        <dbReference type="Google" id="ProtNLM"/>
    </source>
</evidence>
<evidence type="ECO:0000313" key="4">
    <source>
        <dbReference type="Proteomes" id="UP001186944"/>
    </source>
</evidence>
<evidence type="ECO:0000313" key="3">
    <source>
        <dbReference type="EMBL" id="KAK3090108.1"/>
    </source>
</evidence>
<keyword evidence="4" id="KW-1185">Reference proteome</keyword>
<feature type="transmembrane region" description="Helical" evidence="2">
    <location>
        <begin position="198"/>
        <end position="220"/>
    </location>
</feature>
<dbReference type="InterPro" id="IPR019174">
    <property type="entry name" value="NADH_DH_b-subcmplx_su6"/>
</dbReference>
<reference evidence="3" key="1">
    <citation type="submission" date="2019-08" db="EMBL/GenBank/DDBJ databases">
        <title>The improved chromosome-level genome for the pearl oyster Pinctada fucata martensii using PacBio sequencing and Hi-C.</title>
        <authorList>
            <person name="Zheng Z."/>
        </authorList>
    </citation>
    <scope>NUCLEOTIDE SEQUENCE</scope>
    <source>
        <strain evidence="3">ZZ-2019</strain>
        <tissue evidence="3">Adductor muscle</tissue>
    </source>
</reference>
<dbReference type="EMBL" id="VSWD01000010">
    <property type="protein sequence ID" value="KAK3090108.1"/>
    <property type="molecule type" value="Genomic_DNA"/>
</dbReference>
<feature type="region of interest" description="Disordered" evidence="1">
    <location>
        <begin position="1"/>
        <end position="28"/>
    </location>
</feature>
<accession>A0AA88XQW3</accession>
<evidence type="ECO:0000256" key="2">
    <source>
        <dbReference type="SAM" id="Phobius"/>
    </source>
</evidence>
<dbReference type="AlphaFoldDB" id="A0AA88XQW3"/>
<dbReference type="GO" id="GO:0005739">
    <property type="term" value="C:mitochondrion"/>
    <property type="evidence" value="ECO:0007669"/>
    <property type="project" value="GOC"/>
</dbReference>
<comment type="caution">
    <text evidence="3">The sequence shown here is derived from an EMBL/GenBank/DDBJ whole genome shotgun (WGS) entry which is preliminary data.</text>
</comment>
<gene>
    <name evidence="3" type="ORF">FSP39_009251</name>
</gene>
<protein>
    <recommendedName>
        <fullName evidence="5">Complex I-B17</fullName>
    </recommendedName>
</protein>
<dbReference type="Pfam" id="PF09782">
    <property type="entry name" value="NDUF_B6"/>
    <property type="match status" value="1"/>
</dbReference>
<dbReference type="PANTHER" id="PTHR21106">
    <property type="entry name" value="NADH DEHYDROGENASE [UBIQUINONE] 1 BETA SUBCOMPLEX SUBUNIT 6"/>
    <property type="match status" value="1"/>
</dbReference>
<dbReference type="Proteomes" id="UP001186944">
    <property type="component" value="Unassembled WGS sequence"/>
</dbReference>
<name>A0AA88XQW3_PINIB</name>
<proteinExistence type="predicted"/>
<sequence length="248" mass="29595">MELPEKKRRKGVPMFEHGEYGLPDGQKKPTFSESIQLYREERKFEKNEVRERRARWWNKITTCFKETFPMMSEPQANAGEKLPAKHSSATASLIEFDDTQLSPLERNRRETMLNYQYGKYPPFNIEPLPHERQRLARVMSAEDRARRQEWLKAQILHPSEPMGDPFMPYNPLRRLYRAPLDRLETFLRVRNGPDQARLLRQVTANILMAIGFTYFAFYWMKYNKSAPGRRKEHYGDFGFSERKVLRND</sequence>
<keyword evidence="2" id="KW-1133">Transmembrane helix</keyword>
<feature type="compositionally biased region" description="Basic residues" evidence="1">
    <location>
        <begin position="1"/>
        <end position="11"/>
    </location>
</feature>
<evidence type="ECO:0000256" key="1">
    <source>
        <dbReference type="SAM" id="MobiDB-lite"/>
    </source>
</evidence>
<organism evidence="3 4">
    <name type="scientific">Pinctada imbricata</name>
    <name type="common">Atlantic pearl-oyster</name>
    <name type="synonym">Pinctada martensii</name>
    <dbReference type="NCBI Taxonomy" id="66713"/>
    <lineage>
        <taxon>Eukaryota</taxon>
        <taxon>Metazoa</taxon>
        <taxon>Spiralia</taxon>
        <taxon>Lophotrochozoa</taxon>
        <taxon>Mollusca</taxon>
        <taxon>Bivalvia</taxon>
        <taxon>Autobranchia</taxon>
        <taxon>Pteriomorphia</taxon>
        <taxon>Pterioida</taxon>
        <taxon>Pterioidea</taxon>
        <taxon>Pteriidae</taxon>
        <taxon>Pinctada</taxon>
    </lineage>
</organism>
<dbReference type="GO" id="GO:0006120">
    <property type="term" value="P:mitochondrial electron transport, NADH to ubiquinone"/>
    <property type="evidence" value="ECO:0007669"/>
    <property type="project" value="InterPro"/>
</dbReference>
<keyword evidence="2" id="KW-0812">Transmembrane</keyword>